<protein>
    <submittedName>
        <fullName evidence="3">CHRD domain-containing protein</fullName>
    </submittedName>
</protein>
<gene>
    <name evidence="3" type="ORF">ACFOFO_01935</name>
</gene>
<comment type="caution">
    <text evidence="3">The sequence shown here is derived from an EMBL/GenBank/DDBJ whole genome shotgun (WGS) entry which is preliminary data.</text>
</comment>
<keyword evidence="1" id="KW-0732">Signal</keyword>
<evidence type="ECO:0000313" key="4">
    <source>
        <dbReference type="Proteomes" id="UP001595530"/>
    </source>
</evidence>
<evidence type="ECO:0000259" key="2">
    <source>
        <dbReference type="SMART" id="SM00754"/>
    </source>
</evidence>
<feature type="domain" description="CHRD" evidence="2">
    <location>
        <begin position="47"/>
        <end position="160"/>
    </location>
</feature>
<dbReference type="Pfam" id="PF07452">
    <property type="entry name" value="CHRD"/>
    <property type="match status" value="1"/>
</dbReference>
<organism evidence="3 4">
    <name type="scientific">Undibacterium arcticum</name>
    <dbReference type="NCBI Taxonomy" id="1762892"/>
    <lineage>
        <taxon>Bacteria</taxon>
        <taxon>Pseudomonadati</taxon>
        <taxon>Pseudomonadota</taxon>
        <taxon>Betaproteobacteria</taxon>
        <taxon>Burkholderiales</taxon>
        <taxon>Oxalobacteraceae</taxon>
        <taxon>Undibacterium</taxon>
    </lineage>
</organism>
<feature type="chain" id="PRO_5045337090" evidence="1">
    <location>
        <begin position="28"/>
        <end position="161"/>
    </location>
</feature>
<dbReference type="InterPro" id="IPR010895">
    <property type="entry name" value="CHRD"/>
</dbReference>
<sequence length="161" mass="16377">MNTMSRKMMPVVLSVLTVMVAAGCASKAGTSDSDKAPAMSDSSKMQGMTAIKLDGSHEVPPVNTTATGNGTITVSADKSVRGSIMTTGIEAMAAHIHQGAAGANGPVIIPLTKGADNSFAVPTGAVLTDAQYDSYMAGNLYVNVHSAANPNGEIRAQLNPK</sequence>
<proteinExistence type="predicted"/>
<name>A0ABV7EVC8_9BURK</name>
<feature type="signal peptide" evidence="1">
    <location>
        <begin position="1"/>
        <end position="27"/>
    </location>
</feature>
<dbReference type="SMART" id="SM00754">
    <property type="entry name" value="CHRD"/>
    <property type="match status" value="1"/>
</dbReference>
<dbReference type="Proteomes" id="UP001595530">
    <property type="component" value="Unassembled WGS sequence"/>
</dbReference>
<accession>A0ABV7EVC8</accession>
<keyword evidence="4" id="KW-1185">Reference proteome</keyword>
<evidence type="ECO:0000256" key="1">
    <source>
        <dbReference type="SAM" id="SignalP"/>
    </source>
</evidence>
<reference evidence="4" key="1">
    <citation type="journal article" date="2019" name="Int. J. Syst. Evol. Microbiol.">
        <title>The Global Catalogue of Microorganisms (GCM) 10K type strain sequencing project: providing services to taxonomists for standard genome sequencing and annotation.</title>
        <authorList>
            <consortium name="The Broad Institute Genomics Platform"/>
            <consortium name="The Broad Institute Genome Sequencing Center for Infectious Disease"/>
            <person name="Wu L."/>
            <person name="Ma J."/>
        </authorList>
    </citation>
    <scope>NUCLEOTIDE SEQUENCE [LARGE SCALE GENOMIC DNA]</scope>
    <source>
        <strain evidence="4">KCTC 42986</strain>
    </source>
</reference>
<dbReference type="PROSITE" id="PS51257">
    <property type="entry name" value="PROKAR_LIPOPROTEIN"/>
    <property type="match status" value="1"/>
</dbReference>
<evidence type="ECO:0000313" key="3">
    <source>
        <dbReference type="EMBL" id="MFC3106732.1"/>
    </source>
</evidence>
<dbReference type="EMBL" id="JBHRTP010000006">
    <property type="protein sequence ID" value="MFC3106732.1"/>
    <property type="molecule type" value="Genomic_DNA"/>
</dbReference>
<dbReference type="RefSeq" id="WP_390330691.1">
    <property type="nucleotide sequence ID" value="NZ_JBHRTP010000006.1"/>
</dbReference>